<keyword evidence="2" id="KW-1185">Reference proteome</keyword>
<accession>A0A0C2GHZ1</accession>
<gene>
    <name evidence="1" type="ORF">ANCDUO_11334</name>
</gene>
<dbReference type="Proteomes" id="UP000054047">
    <property type="component" value="Unassembled WGS sequence"/>
</dbReference>
<dbReference type="EMBL" id="KN733094">
    <property type="protein sequence ID" value="KIH58459.1"/>
    <property type="molecule type" value="Genomic_DNA"/>
</dbReference>
<dbReference type="OrthoDB" id="5814538at2759"/>
<proteinExistence type="predicted"/>
<organism evidence="1 2">
    <name type="scientific">Ancylostoma duodenale</name>
    <dbReference type="NCBI Taxonomy" id="51022"/>
    <lineage>
        <taxon>Eukaryota</taxon>
        <taxon>Metazoa</taxon>
        <taxon>Ecdysozoa</taxon>
        <taxon>Nematoda</taxon>
        <taxon>Chromadorea</taxon>
        <taxon>Rhabditida</taxon>
        <taxon>Rhabditina</taxon>
        <taxon>Rhabditomorpha</taxon>
        <taxon>Strongyloidea</taxon>
        <taxon>Ancylostomatidae</taxon>
        <taxon>Ancylostomatinae</taxon>
        <taxon>Ancylostoma</taxon>
    </lineage>
</organism>
<name>A0A0C2GHZ1_9BILA</name>
<evidence type="ECO:0000313" key="1">
    <source>
        <dbReference type="EMBL" id="KIH58459.1"/>
    </source>
</evidence>
<dbReference type="AlphaFoldDB" id="A0A0C2GHZ1"/>
<reference evidence="1 2" key="1">
    <citation type="submission" date="2013-12" db="EMBL/GenBank/DDBJ databases">
        <title>Draft genome of the parsitic nematode Ancylostoma duodenale.</title>
        <authorList>
            <person name="Mitreva M."/>
        </authorList>
    </citation>
    <scope>NUCLEOTIDE SEQUENCE [LARGE SCALE GENOMIC DNA]</scope>
    <source>
        <strain evidence="1 2">Zhejiang</strain>
    </source>
</reference>
<sequence>MASPKIVAPCAVAVLRPSTSFAVLTKFDIRIMYYGRAENDLVINHSGNARGTQSIIMFCDESGADKFRHKKSITLAPDPKK</sequence>
<protein>
    <submittedName>
        <fullName evidence="1">Uncharacterized protein</fullName>
    </submittedName>
</protein>
<evidence type="ECO:0000313" key="2">
    <source>
        <dbReference type="Proteomes" id="UP000054047"/>
    </source>
</evidence>